<dbReference type="EMBL" id="JAULSW010000002">
    <property type="protein sequence ID" value="KAK3389462.1"/>
    <property type="molecule type" value="Genomic_DNA"/>
</dbReference>
<proteinExistence type="predicted"/>
<sequence length="461" mass="51529">MNEENHEKHIAAVNQAVQELSYHKDSFDLVARVNSVLNGKPTNDPLRVGAFDIIDNIYMGLLNKKSKKPNDFVTATRKLAKPGNPIARSDLKPEQIAHSFEAHVYRWLVAVNQTGVQMSSALKAIDRGRAGMIFADMERLDNLNAPNALSNDDDDNDDEAIADSLLWTSIAEYDVYKRRDRARNNQPDLHTGQISDAQMIQTVLQVEHDMLNFDGEASGAKVAKDHTMKLTICQRHLLAYEMVAKATRAQEGIINIPSYCSDYKSLGGWQPFANLDDRIKMFGELIKDHKTAVKSAMECNKATRLVSNPVAELKRKTMNKKGNGNKKVLLALATQKRAAPEPEAADQGLEAAQQEGPRRKRRRQNPVQARAQPSPPGPRPVSQMPAGPMPVLHRPVRHGPYPPMAPNMGQSQRRENIDPTLIDFNQINGQDSGPDNGQRFDHLNDQGYDHLNAERYGYLQI</sequence>
<organism evidence="2 3">
    <name type="scientific">Podospora didyma</name>
    <dbReference type="NCBI Taxonomy" id="330526"/>
    <lineage>
        <taxon>Eukaryota</taxon>
        <taxon>Fungi</taxon>
        <taxon>Dikarya</taxon>
        <taxon>Ascomycota</taxon>
        <taxon>Pezizomycotina</taxon>
        <taxon>Sordariomycetes</taxon>
        <taxon>Sordariomycetidae</taxon>
        <taxon>Sordariales</taxon>
        <taxon>Podosporaceae</taxon>
        <taxon>Podospora</taxon>
    </lineage>
</organism>
<name>A0AAE0NXD0_9PEZI</name>
<gene>
    <name evidence="2" type="ORF">B0H63DRAFT_463695</name>
</gene>
<comment type="caution">
    <text evidence="2">The sequence shown here is derived from an EMBL/GenBank/DDBJ whole genome shotgun (WGS) entry which is preliminary data.</text>
</comment>
<feature type="region of interest" description="Disordered" evidence="1">
    <location>
        <begin position="335"/>
        <end position="392"/>
    </location>
</feature>
<reference evidence="2" key="1">
    <citation type="journal article" date="2023" name="Mol. Phylogenet. Evol.">
        <title>Genome-scale phylogeny and comparative genomics of the fungal order Sordariales.</title>
        <authorList>
            <person name="Hensen N."/>
            <person name="Bonometti L."/>
            <person name="Westerberg I."/>
            <person name="Brannstrom I.O."/>
            <person name="Guillou S."/>
            <person name="Cros-Aarteil S."/>
            <person name="Calhoun S."/>
            <person name="Haridas S."/>
            <person name="Kuo A."/>
            <person name="Mondo S."/>
            <person name="Pangilinan J."/>
            <person name="Riley R."/>
            <person name="LaButti K."/>
            <person name="Andreopoulos B."/>
            <person name="Lipzen A."/>
            <person name="Chen C."/>
            <person name="Yan M."/>
            <person name="Daum C."/>
            <person name="Ng V."/>
            <person name="Clum A."/>
            <person name="Steindorff A."/>
            <person name="Ohm R.A."/>
            <person name="Martin F."/>
            <person name="Silar P."/>
            <person name="Natvig D.O."/>
            <person name="Lalanne C."/>
            <person name="Gautier V."/>
            <person name="Ament-Velasquez S.L."/>
            <person name="Kruys A."/>
            <person name="Hutchinson M.I."/>
            <person name="Powell A.J."/>
            <person name="Barry K."/>
            <person name="Miller A.N."/>
            <person name="Grigoriev I.V."/>
            <person name="Debuchy R."/>
            <person name="Gladieux P."/>
            <person name="Hiltunen Thoren M."/>
            <person name="Johannesson H."/>
        </authorList>
    </citation>
    <scope>NUCLEOTIDE SEQUENCE</scope>
    <source>
        <strain evidence="2">CBS 232.78</strain>
    </source>
</reference>
<keyword evidence="3" id="KW-1185">Reference proteome</keyword>
<accession>A0AAE0NXD0</accession>
<feature type="region of interest" description="Disordered" evidence="1">
    <location>
        <begin position="424"/>
        <end position="445"/>
    </location>
</feature>
<evidence type="ECO:0000313" key="3">
    <source>
        <dbReference type="Proteomes" id="UP001285441"/>
    </source>
</evidence>
<reference evidence="2" key="2">
    <citation type="submission" date="2023-06" db="EMBL/GenBank/DDBJ databases">
        <authorList>
            <consortium name="Lawrence Berkeley National Laboratory"/>
            <person name="Haridas S."/>
            <person name="Hensen N."/>
            <person name="Bonometti L."/>
            <person name="Westerberg I."/>
            <person name="Brannstrom I.O."/>
            <person name="Guillou S."/>
            <person name="Cros-Aarteil S."/>
            <person name="Calhoun S."/>
            <person name="Kuo A."/>
            <person name="Mondo S."/>
            <person name="Pangilinan J."/>
            <person name="Riley R."/>
            <person name="LaButti K."/>
            <person name="Andreopoulos B."/>
            <person name="Lipzen A."/>
            <person name="Chen C."/>
            <person name="Yanf M."/>
            <person name="Daum C."/>
            <person name="Ng V."/>
            <person name="Clum A."/>
            <person name="Steindorff A."/>
            <person name="Ohm R."/>
            <person name="Martin F."/>
            <person name="Silar P."/>
            <person name="Natvig D."/>
            <person name="Lalanne C."/>
            <person name="Gautier V."/>
            <person name="Ament-velasquez S.L."/>
            <person name="Kruys A."/>
            <person name="Hutchinson M.I."/>
            <person name="Powell A.J."/>
            <person name="Barry K."/>
            <person name="Miller A.N."/>
            <person name="Grigoriev I.V."/>
            <person name="Debuchy R."/>
            <person name="Gladieux P."/>
            <person name="Thoren M.H."/>
            <person name="Johannesson H."/>
        </authorList>
    </citation>
    <scope>NUCLEOTIDE SEQUENCE</scope>
    <source>
        <strain evidence="2">CBS 232.78</strain>
    </source>
</reference>
<evidence type="ECO:0000313" key="2">
    <source>
        <dbReference type="EMBL" id="KAK3389462.1"/>
    </source>
</evidence>
<dbReference type="AlphaFoldDB" id="A0AAE0NXD0"/>
<evidence type="ECO:0000256" key="1">
    <source>
        <dbReference type="SAM" id="MobiDB-lite"/>
    </source>
</evidence>
<feature type="compositionally biased region" description="Polar residues" evidence="1">
    <location>
        <begin position="424"/>
        <end position="435"/>
    </location>
</feature>
<dbReference type="Proteomes" id="UP001285441">
    <property type="component" value="Unassembled WGS sequence"/>
</dbReference>
<protein>
    <submittedName>
        <fullName evidence="2">Uncharacterized protein</fullName>
    </submittedName>
</protein>